<dbReference type="GO" id="GO:0005198">
    <property type="term" value="F:structural molecule activity"/>
    <property type="evidence" value="ECO:0007669"/>
    <property type="project" value="InterPro"/>
</dbReference>
<keyword evidence="6" id="KW-0975">Bacterial flagellum</keyword>
<dbReference type="GO" id="GO:0005576">
    <property type="term" value="C:extracellular region"/>
    <property type="evidence" value="ECO:0007669"/>
    <property type="project" value="UniProtKB-SubCell"/>
</dbReference>
<evidence type="ECO:0000256" key="1">
    <source>
        <dbReference type="ARBA" id="ARBA00004365"/>
    </source>
</evidence>
<dbReference type="InterPro" id="IPR053927">
    <property type="entry name" value="FlgK_helical"/>
</dbReference>
<keyword evidence="5" id="KW-0964">Secreted</keyword>
<evidence type="ECO:0000256" key="3">
    <source>
        <dbReference type="ARBA" id="ARBA00009677"/>
    </source>
</evidence>
<dbReference type="EMBL" id="CP018171">
    <property type="protein sequence ID" value="APH73643.1"/>
    <property type="molecule type" value="Genomic_DNA"/>
</dbReference>
<evidence type="ECO:0000256" key="2">
    <source>
        <dbReference type="ARBA" id="ARBA00004613"/>
    </source>
</evidence>
<comment type="similarity">
    <text evidence="3">Belongs to the flagella basal body rod proteins family.</text>
</comment>
<dbReference type="InterPro" id="IPR010930">
    <property type="entry name" value="Flg_bb/hook_C_dom"/>
</dbReference>
<evidence type="ECO:0000256" key="4">
    <source>
        <dbReference type="ARBA" id="ARBA00016244"/>
    </source>
</evidence>
<proteinExistence type="inferred from homology"/>
<reference evidence="10" key="1">
    <citation type="submission" date="2016-11" db="EMBL/GenBank/DDBJ databases">
        <title>Mesorhizobium oceanicum sp. nov., isolated from deep seawater in South China Sea.</title>
        <authorList>
            <person name="Fu G.-Y."/>
        </authorList>
    </citation>
    <scope>NUCLEOTIDE SEQUENCE [LARGE SCALE GENOMIC DNA]</scope>
    <source>
        <strain evidence="10">B7</strain>
    </source>
</reference>
<dbReference type="KEGG" id="meso:BSQ44_21360"/>
<evidence type="ECO:0000313" key="10">
    <source>
        <dbReference type="Proteomes" id="UP000182840"/>
    </source>
</evidence>
<evidence type="ECO:0000313" key="9">
    <source>
        <dbReference type="EMBL" id="APH73643.1"/>
    </source>
</evidence>
<keyword evidence="9" id="KW-0966">Cell projection</keyword>
<comment type="subcellular location">
    <subcellularLocation>
        <location evidence="1">Bacterial flagellum</location>
    </subcellularLocation>
    <subcellularLocation>
        <location evidence="2">Secreted</location>
    </subcellularLocation>
</comment>
<organism evidence="9 10">
    <name type="scientific">Aquibium oceanicum</name>
    <dbReference type="NCBI Taxonomy" id="1670800"/>
    <lineage>
        <taxon>Bacteria</taxon>
        <taxon>Pseudomonadati</taxon>
        <taxon>Pseudomonadota</taxon>
        <taxon>Alphaproteobacteria</taxon>
        <taxon>Hyphomicrobiales</taxon>
        <taxon>Phyllobacteriaceae</taxon>
        <taxon>Aquibium</taxon>
    </lineage>
</organism>
<accession>A0A1L3SW34</accession>
<dbReference type="Proteomes" id="UP000182840">
    <property type="component" value="Chromosome"/>
</dbReference>
<feature type="domain" description="Flagellar basal-body/hook protein C-terminal" evidence="7">
    <location>
        <begin position="444"/>
        <end position="483"/>
    </location>
</feature>
<dbReference type="AlphaFoldDB" id="A0A1L3SW34"/>
<keyword evidence="10" id="KW-1185">Reference proteome</keyword>
<evidence type="ECO:0000259" key="8">
    <source>
        <dbReference type="Pfam" id="PF22638"/>
    </source>
</evidence>
<dbReference type="GO" id="GO:0009424">
    <property type="term" value="C:bacterial-type flagellum hook"/>
    <property type="evidence" value="ECO:0007669"/>
    <property type="project" value="InterPro"/>
</dbReference>
<evidence type="ECO:0000256" key="6">
    <source>
        <dbReference type="ARBA" id="ARBA00023143"/>
    </source>
</evidence>
<dbReference type="Pfam" id="PF22638">
    <property type="entry name" value="FlgK_D1"/>
    <property type="match status" value="1"/>
</dbReference>
<dbReference type="Pfam" id="PF06429">
    <property type="entry name" value="Flg_bbr_C"/>
    <property type="match status" value="1"/>
</dbReference>
<protein>
    <recommendedName>
        <fullName evidence="4">Flagellar hook-associated protein 1</fullName>
    </recommendedName>
</protein>
<dbReference type="OrthoDB" id="7181295at2"/>
<dbReference type="SUPFAM" id="SSF64518">
    <property type="entry name" value="Phase 1 flagellin"/>
    <property type="match status" value="1"/>
</dbReference>
<dbReference type="NCBIfam" id="TIGR02492">
    <property type="entry name" value="flgK_ends"/>
    <property type="match status" value="1"/>
</dbReference>
<keyword evidence="9" id="KW-0282">Flagellum</keyword>
<evidence type="ECO:0000259" key="7">
    <source>
        <dbReference type="Pfam" id="PF06429"/>
    </source>
</evidence>
<sequence>MSLSTALSIAQNALLATSRRTSVVSQNITNADNADYSRRSAVLTSTDTGVRVSTIQRAANAALEKQNLSALSQWEGQQSLLSKLNDLALGVNGSDNASSAATALGDLQEALQLYATTPSSANLAEGALNAARQVVRSLNEGSAQIQSFRAAADAEIGAAVDDLNKLLADFETANKAVIAATSTGRDANTAMDQRNALLRQIAQYVPISTFTRANSDMVITTADGSTLFETVAREVSFEPTTVYGAGIEGNAVYIDSVPLSSADSMSAISGKLGSLVKLRDDVAVTFQSQLDEIARGTIQAFAETDQSGGGASALAGLFTWSGGPALPAAGSASTGLAADISVNAAFDSDRGGDPTLLRDGGANGAAYRANSAGASYSALLIRYGDAVDQDMNFDAGAGIATSVSLSEFTANSVGWIEGLRQNASRAELTSSAMLTRTQEALSSETGVNVDIEMTLLLDLEHAYEASARILRTVDEMLGTLLDMA</sequence>
<evidence type="ECO:0000256" key="5">
    <source>
        <dbReference type="ARBA" id="ARBA00022525"/>
    </source>
</evidence>
<dbReference type="PANTHER" id="PTHR30033">
    <property type="entry name" value="FLAGELLAR HOOK-ASSOCIATED PROTEIN 1"/>
    <property type="match status" value="1"/>
</dbReference>
<dbReference type="GO" id="GO:0044780">
    <property type="term" value="P:bacterial-type flagellum assembly"/>
    <property type="evidence" value="ECO:0007669"/>
    <property type="project" value="InterPro"/>
</dbReference>
<dbReference type="STRING" id="1670800.BSQ44_21360"/>
<dbReference type="RefSeq" id="WP_072607110.1">
    <property type="nucleotide sequence ID" value="NZ_CP018171.1"/>
</dbReference>
<gene>
    <name evidence="9" type="ORF">BSQ44_21360</name>
</gene>
<dbReference type="PANTHER" id="PTHR30033:SF1">
    <property type="entry name" value="FLAGELLAR HOOK-ASSOCIATED PROTEIN 1"/>
    <property type="match status" value="1"/>
</dbReference>
<dbReference type="InterPro" id="IPR002371">
    <property type="entry name" value="FlgK"/>
</dbReference>
<feature type="domain" description="Flagellar hook-associated protein FlgK helical" evidence="8">
    <location>
        <begin position="94"/>
        <end position="309"/>
    </location>
</feature>
<name>A0A1L3SW34_9HYPH</name>
<keyword evidence="9" id="KW-0969">Cilium</keyword>